<keyword evidence="9" id="KW-0406">Ion transport</keyword>
<feature type="transmembrane region" description="Helical" evidence="13">
    <location>
        <begin position="12"/>
        <end position="30"/>
    </location>
</feature>
<dbReference type="Proteomes" id="UP000199135">
    <property type="component" value="Unassembled WGS sequence"/>
</dbReference>
<feature type="transmembrane region" description="Helical" evidence="13">
    <location>
        <begin position="107"/>
        <end position="126"/>
    </location>
</feature>
<evidence type="ECO:0000256" key="13">
    <source>
        <dbReference type="SAM" id="Phobius"/>
    </source>
</evidence>
<evidence type="ECO:0000256" key="6">
    <source>
        <dbReference type="ARBA" id="ARBA00022826"/>
    </source>
</evidence>
<comment type="caution">
    <text evidence="14">The sequence shown here is derived from an EMBL/GenBank/DDBJ whole genome shotgun (WGS) entry which is preliminary data.</text>
</comment>
<evidence type="ECO:0000256" key="3">
    <source>
        <dbReference type="ARBA" id="ARBA00022448"/>
    </source>
</evidence>
<dbReference type="InterPro" id="IPR010617">
    <property type="entry name" value="TMEM175-like"/>
</dbReference>
<evidence type="ECO:0000256" key="8">
    <source>
        <dbReference type="ARBA" id="ARBA00022989"/>
    </source>
</evidence>
<feature type="transmembrane region" description="Helical" evidence="13">
    <location>
        <begin position="70"/>
        <end position="95"/>
    </location>
</feature>
<keyword evidence="8 13" id="KW-1133">Transmembrane helix</keyword>
<evidence type="ECO:0000313" key="14">
    <source>
        <dbReference type="EMBL" id="SEH39334.1"/>
    </source>
</evidence>
<evidence type="ECO:0000256" key="12">
    <source>
        <dbReference type="ARBA" id="ARBA00034430"/>
    </source>
</evidence>
<name>A0A1H6HYG4_9ACTN</name>
<proteinExistence type="inferred from homology"/>
<keyword evidence="3" id="KW-0813">Transport</keyword>
<evidence type="ECO:0000256" key="4">
    <source>
        <dbReference type="ARBA" id="ARBA00022538"/>
    </source>
</evidence>
<keyword evidence="11" id="KW-0407">Ion channel</keyword>
<comment type="catalytic activity">
    <reaction evidence="12">
        <text>K(+)(in) = K(+)(out)</text>
        <dbReference type="Rhea" id="RHEA:29463"/>
        <dbReference type="ChEBI" id="CHEBI:29103"/>
    </reaction>
</comment>
<evidence type="ECO:0000256" key="11">
    <source>
        <dbReference type="ARBA" id="ARBA00023303"/>
    </source>
</evidence>
<sequence>MDKNRLEAFSDGVLAIVITIMVLELSIPTGDRLADLLALAPTILSYVLSFAFVAIYWVNHHQILHDAEQVNLGILWCNNVWLLVMSFIPFATAWVGAYPTSWVPVSLYFADMALACVAFHLMYYLIVCEAGKRGEFRLSARNVISLLTYTLAALFGGLCPVVAYVVVAVVSCWWIFPERKRCE</sequence>
<keyword evidence="10 13" id="KW-0472">Membrane</keyword>
<evidence type="ECO:0000256" key="10">
    <source>
        <dbReference type="ARBA" id="ARBA00023136"/>
    </source>
</evidence>
<evidence type="ECO:0000256" key="7">
    <source>
        <dbReference type="ARBA" id="ARBA00022958"/>
    </source>
</evidence>
<evidence type="ECO:0000256" key="9">
    <source>
        <dbReference type="ARBA" id="ARBA00023065"/>
    </source>
</evidence>
<feature type="transmembrane region" description="Helical" evidence="13">
    <location>
        <begin position="146"/>
        <end position="176"/>
    </location>
</feature>
<keyword evidence="5 13" id="KW-0812">Transmembrane</keyword>
<comment type="subcellular location">
    <subcellularLocation>
        <location evidence="1">Membrane</location>
        <topology evidence="1">Multi-pass membrane protein</topology>
    </subcellularLocation>
</comment>
<keyword evidence="7" id="KW-0630">Potassium</keyword>
<dbReference type="EMBL" id="FNWT01000001">
    <property type="protein sequence ID" value="SEH39334.1"/>
    <property type="molecule type" value="Genomic_DNA"/>
</dbReference>
<dbReference type="PANTHER" id="PTHR31462">
    <property type="entry name" value="ENDOSOMAL/LYSOSOMAL POTASSIUM CHANNEL TMEM175"/>
    <property type="match status" value="1"/>
</dbReference>
<dbReference type="PANTHER" id="PTHR31462:SF5">
    <property type="entry name" value="ENDOSOMAL_LYSOSOMAL PROTON CHANNEL TMEM175"/>
    <property type="match status" value="1"/>
</dbReference>
<evidence type="ECO:0000256" key="5">
    <source>
        <dbReference type="ARBA" id="ARBA00022692"/>
    </source>
</evidence>
<dbReference type="RefSeq" id="WP_090991414.1">
    <property type="nucleotide sequence ID" value="NZ_FNWT01000001.1"/>
</dbReference>
<keyword evidence="6" id="KW-0631">Potassium channel</keyword>
<dbReference type="Pfam" id="PF06736">
    <property type="entry name" value="TMEM175"/>
    <property type="match status" value="1"/>
</dbReference>
<evidence type="ECO:0000313" key="15">
    <source>
        <dbReference type="Proteomes" id="UP000199135"/>
    </source>
</evidence>
<gene>
    <name evidence="14" type="ORF">SAMN05216447_101306</name>
</gene>
<evidence type="ECO:0000256" key="1">
    <source>
        <dbReference type="ARBA" id="ARBA00004141"/>
    </source>
</evidence>
<protein>
    <submittedName>
        <fullName evidence="14">Uncharacterized membrane protein</fullName>
    </submittedName>
</protein>
<feature type="transmembrane region" description="Helical" evidence="13">
    <location>
        <begin position="36"/>
        <end position="58"/>
    </location>
</feature>
<evidence type="ECO:0000256" key="2">
    <source>
        <dbReference type="ARBA" id="ARBA00006920"/>
    </source>
</evidence>
<organism evidence="14 15">
    <name type="scientific">Parafannyhessea umbonata</name>
    <dbReference type="NCBI Taxonomy" id="604330"/>
    <lineage>
        <taxon>Bacteria</taxon>
        <taxon>Bacillati</taxon>
        <taxon>Actinomycetota</taxon>
        <taxon>Coriobacteriia</taxon>
        <taxon>Coriobacteriales</taxon>
        <taxon>Atopobiaceae</taxon>
        <taxon>Parafannyhessea</taxon>
    </lineage>
</organism>
<accession>A0A1H6HYG4</accession>
<keyword evidence="4" id="KW-0633">Potassium transport</keyword>
<reference evidence="14 15" key="1">
    <citation type="submission" date="2016-10" db="EMBL/GenBank/DDBJ databases">
        <authorList>
            <person name="Varghese N."/>
            <person name="Submissions S."/>
        </authorList>
    </citation>
    <scope>NUCLEOTIDE SEQUENCE [LARGE SCALE GENOMIC DNA]</scope>
    <source>
        <strain evidence="14 15">WCP15</strain>
    </source>
</reference>
<comment type="similarity">
    <text evidence="2">Belongs to the TMEM175 family.</text>
</comment>
<keyword evidence="15" id="KW-1185">Reference proteome</keyword>